<name>A0AAD8RTU7_LOLMU</name>
<dbReference type="EMBL" id="JAUUTY010000005">
    <property type="protein sequence ID" value="KAK1630507.1"/>
    <property type="molecule type" value="Genomic_DNA"/>
</dbReference>
<dbReference type="Proteomes" id="UP001231189">
    <property type="component" value="Unassembled WGS sequence"/>
</dbReference>
<dbReference type="AlphaFoldDB" id="A0AAD8RTU7"/>
<accession>A0AAD8RTU7</accession>
<gene>
    <name evidence="1" type="ORF">QYE76_004822</name>
</gene>
<proteinExistence type="predicted"/>
<keyword evidence="2" id="KW-1185">Reference proteome</keyword>
<evidence type="ECO:0000313" key="2">
    <source>
        <dbReference type="Proteomes" id="UP001231189"/>
    </source>
</evidence>
<sequence>MVRVEEARDEDLALLSYKSDQETEATVAQTRERRLTTRRRWRTEEGARQCRWRRRASVRNKGEMEAMSSFNKAKLRTVEKNLDKGLDKGSPSEAIELMSAKERAQAAIVLAEARVAMEDEARLVAE</sequence>
<evidence type="ECO:0000313" key="1">
    <source>
        <dbReference type="EMBL" id="KAK1630507.1"/>
    </source>
</evidence>
<comment type="caution">
    <text evidence="1">The sequence shown here is derived from an EMBL/GenBank/DDBJ whole genome shotgun (WGS) entry which is preliminary data.</text>
</comment>
<protein>
    <submittedName>
        <fullName evidence="1">Uncharacterized protein</fullName>
    </submittedName>
</protein>
<reference evidence="1" key="1">
    <citation type="submission" date="2023-07" db="EMBL/GenBank/DDBJ databases">
        <title>A chromosome-level genome assembly of Lolium multiflorum.</title>
        <authorList>
            <person name="Chen Y."/>
            <person name="Copetti D."/>
            <person name="Kolliker R."/>
            <person name="Studer B."/>
        </authorList>
    </citation>
    <scope>NUCLEOTIDE SEQUENCE</scope>
    <source>
        <strain evidence="1">02402/16</strain>
        <tissue evidence="1">Leaf</tissue>
    </source>
</reference>
<organism evidence="1 2">
    <name type="scientific">Lolium multiflorum</name>
    <name type="common">Italian ryegrass</name>
    <name type="synonym">Lolium perenne subsp. multiflorum</name>
    <dbReference type="NCBI Taxonomy" id="4521"/>
    <lineage>
        <taxon>Eukaryota</taxon>
        <taxon>Viridiplantae</taxon>
        <taxon>Streptophyta</taxon>
        <taxon>Embryophyta</taxon>
        <taxon>Tracheophyta</taxon>
        <taxon>Spermatophyta</taxon>
        <taxon>Magnoliopsida</taxon>
        <taxon>Liliopsida</taxon>
        <taxon>Poales</taxon>
        <taxon>Poaceae</taxon>
        <taxon>BOP clade</taxon>
        <taxon>Pooideae</taxon>
        <taxon>Poodae</taxon>
        <taxon>Poeae</taxon>
        <taxon>Poeae Chloroplast Group 2 (Poeae type)</taxon>
        <taxon>Loliodinae</taxon>
        <taxon>Loliinae</taxon>
        <taxon>Lolium</taxon>
    </lineage>
</organism>